<gene>
    <name evidence="6" type="ORF">PACLA_8A040535</name>
</gene>
<comment type="caution">
    <text evidence="6">The sequence shown here is derived from an EMBL/GenBank/DDBJ whole genome shotgun (WGS) entry which is preliminary data.</text>
</comment>
<dbReference type="AlphaFoldDB" id="A0A7D9K7M7"/>
<dbReference type="OrthoDB" id="10488649at2759"/>
<proteinExistence type="predicted"/>
<evidence type="ECO:0000313" key="7">
    <source>
        <dbReference type="Proteomes" id="UP001152795"/>
    </source>
</evidence>
<evidence type="ECO:0000256" key="2">
    <source>
        <dbReference type="ARBA" id="ARBA00022692"/>
    </source>
</evidence>
<evidence type="ECO:0000259" key="5">
    <source>
        <dbReference type="Pfam" id="PF01284"/>
    </source>
</evidence>
<dbReference type="GO" id="GO:0016020">
    <property type="term" value="C:membrane"/>
    <property type="evidence" value="ECO:0007669"/>
    <property type="project" value="UniProtKB-SubCell"/>
</dbReference>
<dbReference type="Proteomes" id="UP001152795">
    <property type="component" value="Unassembled WGS sequence"/>
</dbReference>
<name>A0A7D9K7M7_PARCT</name>
<keyword evidence="3" id="KW-1133">Transmembrane helix</keyword>
<evidence type="ECO:0000256" key="4">
    <source>
        <dbReference type="ARBA" id="ARBA00023136"/>
    </source>
</evidence>
<keyword evidence="2" id="KW-0812">Transmembrane</keyword>
<sequence length="159" mass="18152">MTETRDEDEGSSPDPYNLGNRGRLEFFLFTTSVGMIIVMVMFLLFITGLQEKINGTQTMAEVYVIWTLMLLISTGLLAKTLTDLHSKDTGFDRISRYDFYEEINVNYQCSQLMTAVVSGFVSTFFFLLHSGIYIFTFVTSQTVQPKQAKTVVFNKRFPS</sequence>
<dbReference type="EMBL" id="CACRXK020029339">
    <property type="protein sequence ID" value="CAB4042028.1"/>
    <property type="molecule type" value="Genomic_DNA"/>
</dbReference>
<dbReference type="InterPro" id="IPR008253">
    <property type="entry name" value="Marvel"/>
</dbReference>
<evidence type="ECO:0000256" key="3">
    <source>
        <dbReference type="ARBA" id="ARBA00022989"/>
    </source>
</evidence>
<accession>A0A7D9K7M7</accession>
<protein>
    <submittedName>
        <fullName evidence="6">---NA</fullName>
    </submittedName>
</protein>
<reference evidence="6" key="1">
    <citation type="submission" date="2020-04" db="EMBL/GenBank/DDBJ databases">
        <authorList>
            <person name="Alioto T."/>
            <person name="Alioto T."/>
            <person name="Gomez Garrido J."/>
        </authorList>
    </citation>
    <scope>NUCLEOTIDE SEQUENCE</scope>
    <source>
        <strain evidence="6">A484AB</strain>
    </source>
</reference>
<keyword evidence="4" id="KW-0472">Membrane</keyword>
<keyword evidence="7" id="KW-1185">Reference proteome</keyword>
<dbReference type="Pfam" id="PF01284">
    <property type="entry name" value="MARVEL"/>
    <property type="match status" value="1"/>
</dbReference>
<comment type="subcellular location">
    <subcellularLocation>
        <location evidence="1">Membrane</location>
        <topology evidence="1">Multi-pass membrane protein</topology>
    </subcellularLocation>
</comment>
<organism evidence="6 7">
    <name type="scientific">Paramuricea clavata</name>
    <name type="common">Red gorgonian</name>
    <name type="synonym">Violescent sea-whip</name>
    <dbReference type="NCBI Taxonomy" id="317549"/>
    <lineage>
        <taxon>Eukaryota</taxon>
        <taxon>Metazoa</taxon>
        <taxon>Cnidaria</taxon>
        <taxon>Anthozoa</taxon>
        <taxon>Octocorallia</taxon>
        <taxon>Malacalcyonacea</taxon>
        <taxon>Plexauridae</taxon>
        <taxon>Paramuricea</taxon>
    </lineage>
</organism>
<evidence type="ECO:0000313" key="6">
    <source>
        <dbReference type="EMBL" id="CAB4042028.1"/>
    </source>
</evidence>
<evidence type="ECO:0000256" key="1">
    <source>
        <dbReference type="ARBA" id="ARBA00004141"/>
    </source>
</evidence>
<feature type="domain" description="MARVEL" evidence="5">
    <location>
        <begin position="19"/>
        <end position="129"/>
    </location>
</feature>